<name>A0A8S5T0G6_9CAUD</name>
<sequence>MKSSIKDIKIDVKSSKKVNRNDTSTNNDILWVEFKNVQGKNGWLYGENDYIAFHKSDENCFYLVETQELAKVCENICNQGIALYSKDALYHRYTRKGRKDELSMIYFDDLKKCNYTIIKLGEN</sequence>
<protein>
    <submittedName>
        <fullName evidence="1">Uncharacterized protein</fullName>
    </submittedName>
</protein>
<evidence type="ECO:0000313" key="1">
    <source>
        <dbReference type="EMBL" id="DAF56702.1"/>
    </source>
</evidence>
<accession>A0A8S5T0G6</accession>
<organism evidence="1">
    <name type="scientific">Myoviridae sp. ctWb16</name>
    <dbReference type="NCBI Taxonomy" id="2827690"/>
    <lineage>
        <taxon>Viruses</taxon>
        <taxon>Duplodnaviria</taxon>
        <taxon>Heunggongvirae</taxon>
        <taxon>Uroviricota</taxon>
        <taxon>Caudoviricetes</taxon>
    </lineage>
</organism>
<dbReference type="EMBL" id="BK032721">
    <property type="protein sequence ID" value="DAF56702.1"/>
    <property type="molecule type" value="Genomic_DNA"/>
</dbReference>
<reference evidence="1" key="1">
    <citation type="journal article" date="2021" name="Proc. Natl. Acad. Sci. U.S.A.">
        <title>A Catalog of Tens of Thousands of Viruses from Human Metagenomes Reveals Hidden Associations with Chronic Diseases.</title>
        <authorList>
            <person name="Tisza M.J."/>
            <person name="Buck C.B."/>
        </authorList>
    </citation>
    <scope>NUCLEOTIDE SEQUENCE</scope>
    <source>
        <strain evidence="1">CtWb16</strain>
    </source>
</reference>
<proteinExistence type="predicted"/>